<gene>
    <name evidence="7" type="ordered locus">Mflv_3788</name>
</gene>
<name>A4TBT6_MYCGI</name>
<evidence type="ECO:0000256" key="4">
    <source>
        <dbReference type="ARBA" id="ARBA00023136"/>
    </source>
</evidence>
<dbReference type="InterPro" id="IPR007343">
    <property type="entry name" value="Uncharacterised_pept_Zn_put"/>
</dbReference>
<evidence type="ECO:0000313" key="7">
    <source>
        <dbReference type="EMBL" id="ABP46260.1"/>
    </source>
</evidence>
<feature type="transmembrane region" description="Helical" evidence="6">
    <location>
        <begin position="51"/>
        <end position="71"/>
    </location>
</feature>
<evidence type="ECO:0000256" key="5">
    <source>
        <dbReference type="SAM" id="MobiDB-lite"/>
    </source>
</evidence>
<sequence>MRSWTSPGTSVGRVDSTHSDGGGAMTFNEGMRIDTSTTSTSSGGRGPGRGIAVGGGLGGLLIVVVALFLGVDPSSVVPQQTDTQGVEAPGFDLSQCRTGADANEIVQCRVVATGNSLDGVWAQLMPDYTRPRVEIFTNGVQTEGCGPASSEVGPFYCPVDQTAYFDTGFFDVLKTQFGSSGGPFAEEYVVAHEFGHHVQNLQGVLGRAQQDPTGPTGGGVRTELQADCYAGVWAHYAAITKQEGTDVPFLEPLTDQQIADALSAAAAVGDDRIQETATGRVNPESWTHGSSEQRQKWFTTGYQTGDPARCDTFATNNLG</sequence>
<evidence type="ECO:0008006" key="8">
    <source>
        <dbReference type="Google" id="ProtNLM"/>
    </source>
</evidence>
<dbReference type="AlphaFoldDB" id="A4TBT6"/>
<dbReference type="PANTHER" id="PTHR30168:SF0">
    <property type="entry name" value="INNER MEMBRANE PROTEIN"/>
    <property type="match status" value="1"/>
</dbReference>
<evidence type="ECO:0000256" key="3">
    <source>
        <dbReference type="ARBA" id="ARBA00022989"/>
    </source>
</evidence>
<proteinExistence type="predicted"/>
<keyword evidence="4 6" id="KW-0472">Membrane</keyword>
<comment type="subcellular location">
    <subcellularLocation>
        <location evidence="1">Membrane</location>
        <topology evidence="1">Single-pass membrane protein</topology>
    </subcellularLocation>
</comment>
<dbReference type="Pfam" id="PF04228">
    <property type="entry name" value="Zn_peptidase"/>
    <property type="match status" value="1"/>
</dbReference>
<dbReference type="STRING" id="350054.Mflv_3788"/>
<evidence type="ECO:0000256" key="6">
    <source>
        <dbReference type="SAM" id="Phobius"/>
    </source>
</evidence>
<evidence type="ECO:0000256" key="2">
    <source>
        <dbReference type="ARBA" id="ARBA00022692"/>
    </source>
</evidence>
<organism evidence="7">
    <name type="scientific">Mycolicibacterium gilvum (strain PYR-GCK)</name>
    <name type="common">Mycobacterium gilvum (strain PYR-GCK)</name>
    <dbReference type="NCBI Taxonomy" id="350054"/>
    <lineage>
        <taxon>Bacteria</taxon>
        <taxon>Bacillati</taxon>
        <taxon>Actinomycetota</taxon>
        <taxon>Actinomycetes</taxon>
        <taxon>Mycobacteriales</taxon>
        <taxon>Mycobacteriaceae</taxon>
        <taxon>Mycolicibacterium</taxon>
    </lineage>
</organism>
<evidence type="ECO:0000256" key="1">
    <source>
        <dbReference type="ARBA" id="ARBA00004167"/>
    </source>
</evidence>
<reference evidence="7" key="1">
    <citation type="submission" date="2007-04" db="EMBL/GenBank/DDBJ databases">
        <authorList>
            <consortium name="US DOE Joint Genome Institute"/>
            <person name="Copeland A."/>
            <person name="Lucas S."/>
            <person name="Lapidus A."/>
            <person name="Barry K."/>
            <person name="Detter J.C."/>
            <person name="Glavina del Rio T."/>
            <person name="Hammon N."/>
            <person name="Israni S."/>
            <person name="Dalin E."/>
            <person name="Tice H."/>
            <person name="Pitluck S."/>
            <person name="Chain P."/>
            <person name="Malfatti S."/>
            <person name="Shin M."/>
            <person name="Vergez L."/>
            <person name="Schmutz J."/>
            <person name="Larimer F."/>
            <person name="Land M."/>
            <person name="Hauser L."/>
            <person name="Kyrpides N."/>
            <person name="Mikhailova N."/>
            <person name="Miller C."/>
            <person name="Richardson P."/>
        </authorList>
    </citation>
    <scope>NUCLEOTIDE SEQUENCE</scope>
    <source>
        <strain evidence="7">PYR-GCK</strain>
    </source>
</reference>
<dbReference type="eggNOG" id="COG2321">
    <property type="taxonomic scope" value="Bacteria"/>
</dbReference>
<feature type="region of interest" description="Disordered" evidence="5">
    <location>
        <begin position="1"/>
        <end position="47"/>
    </location>
</feature>
<dbReference type="EMBL" id="CP000656">
    <property type="protein sequence ID" value="ABP46260.1"/>
    <property type="molecule type" value="Genomic_DNA"/>
</dbReference>
<keyword evidence="2 6" id="KW-0812">Transmembrane</keyword>
<dbReference type="HOGENOM" id="CLU_059329_1_0_11"/>
<keyword evidence="3 6" id="KW-1133">Transmembrane helix</keyword>
<dbReference type="KEGG" id="mgi:Mflv_3788"/>
<protein>
    <recommendedName>
        <fullName evidence="8">Metalloprotease</fullName>
    </recommendedName>
</protein>
<reference evidence="7" key="2">
    <citation type="journal article" date="2013" name="PLoS ONE">
        <title>A Gene Expression Study of the Activities of Aromatic Ring-Cleavage Dioxygenases in Mycobacterium gilvum PYR-GCK to Changes in Salinity and pH during Pyrene Degradation.</title>
        <authorList>
            <person name="Badejo A.C."/>
            <person name="Badejo A.O."/>
            <person name="Shin K.H."/>
            <person name="Chai Y.G."/>
        </authorList>
    </citation>
    <scope>NUCLEOTIDE SEQUENCE [LARGE SCALE GENOMIC DNA]</scope>
    <source>
        <strain evidence="7">PYR-GCK</strain>
    </source>
</reference>
<accession>A4TBT6</accession>
<dbReference type="PANTHER" id="PTHR30168">
    <property type="entry name" value="PUTATIVE MEMBRANE PROTEIN YPFJ"/>
    <property type="match status" value="1"/>
</dbReference>
<dbReference type="GO" id="GO:0016020">
    <property type="term" value="C:membrane"/>
    <property type="evidence" value="ECO:0007669"/>
    <property type="project" value="UniProtKB-SubCell"/>
</dbReference>